<dbReference type="InParanoid" id="A0A6P8HJY8"/>
<evidence type="ECO:0000256" key="5">
    <source>
        <dbReference type="SAM" id="Phobius"/>
    </source>
</evidence>
<dbReference type="OrthoDB" id="417037at2759"/>
<reference evidence="8" key="1">
    <citation type="submission" date="2025-08" db="UniProtKB">
        <authorList>
            <consortium name="RefSeq"/>
        </authorList>
    </citation>
    <scope>IDENTIFICATION</scope>
    <source>
        <tissue evidence="8">Tentacle</tissue>
    </source>
</reference>
<evidence type="ECO:0000256" key="2">
    <source>
        <dbReference type="ARBA" id="ARBA00022692"/>
    </source>
</evidence>
<feature type="transmembrane region" description="Helical" evidence="5">
    <location>
        <begin position="129"/>
        <end position="146"/>
    </location>
</feature>
<evidence type="ECO:0000313" key="7">
    <source>
        <dbReference type="Proteomes" id="UP000515163"/>
    </source>
</evidence>
<feature type="transmembrane region" description="Helical" evidence="5">
    <location>
        <begin position="275"/>
        <end position="296"/>
    </location>
</feature>
<organism evidence="7 8">
    <name type="scientific">Actinia tenebrosa</name>
    <name type="common">Australian red waratah sea anemone</name>
    <dbReference type="NCBI Taxonomy" id="6105"/>
    <lineage>
        <taxon>Eukaryota</taxon>
        <taxon>Metazoa</taxon>
        <taxon>Cnidaria</taxon>
        <taxon>Anthozoa</taxon>
        <taxon>Hexacorallia</taxon>
        <taxon>Actiniaria</taxon>
        <taxon>Actiniidae</taxon>
        <taxon>Actinia</taxon>
    </lineage>
</organism>
<sequence length="372" mass="40982">MDETKEKQENKNESFLFDSSLFQDVQLTKVFAPGILAALFYGIVSGSMSFINKILLTSYGFHFPNVLMLIQVTVTSVILEVLRMVNVLNIPKYTMERAMKFAIPSVCFALQTALALKALTILSIPMYNILRRLLPIVTLVFTRLILKKTPSIVIVLAIIMVVSGCVIAGVGDLKFSTDAYICALASVFCQAFYLTFIQKTNVEEGLSTIAVLHLNSINCIPIMFVYVIMTREIQQTTSFAGYKSAGFEIILIVDVLMGCVLNYSLFLCATMNSALTTSLVGVVKGVLTTFIGFFTFGGVPATFLTITGIALNTLGSVLYTYGKYLENIEKQIHKHVHEQSIEIHEDPKVANGMVVINGSTDNPELKTIKVQS</sequence>
<keyword evidence="7" id="KW-1185">Reference proteome</keyword>
<feature type="transmembrane region" description="Helical" evidence="5">
    <location>
        <begin position="30"/>
        <end position="51"/>
    </location>
</feature>
<feature type="transmembrane region" description="Helical" evidence="5">
    <location>
        <begin position="102"/>
        <end position="123"/>
    </location>
</feature>
<evidence type="ECO:0000256" key="1">
    <source>
        <dbReference type="ARBA" id="ARBA00004141"/>
    </source>
</evidence>
<dbReference type="Proteomes" id="UP000515163">
    <property type="component" value="Unplaced"/>
</dbReference>
<dbReference type="KEGG" id="aten:116293417"/>
<dbReference type="InterPro" id="IPR050186">
    <property type="entry name" value="TPT_transporter"/>
</dbReference>
<keyword evidence="4 5" id="KW-0472">Membrane</keyword>
<evidence type="ECO:0000259" key="6">
    <source>
        <dbReference type="Pfam" id="PF03151"/>
    </source>
</evidence>
<dbReference type="GO" id="GO:0016020">
    <property type="term" value="C:membrane"/>
    <property type="evidence" value="ECO:0007669"/>
    <property type="project" value="UniProtKB-SubCell"/>
</dbReference>
<proteinExistence type="predicted"/>
<accession>A0A6P8HJY8</accession>
<keyword evidence="2 5" id="KW-0812">Transmembrane</keyword>
<feature type="domain" description="Sugar phosphate transporter" evidence="6">
    <location>
        <begin position="37"/>
        <end position="319"/>
    </location>
</feature>
<feature type="transmembrane region" description="Helical" evidence="5">
    <location>
        <begin position="177"/>
        <end position="197"/>
    </location>
</feature>
<feature type="transmembrane region" description="Helical" evidence="5">
    <location>
        <begin position="153"/>
        <end position="171"/>
    </location>
</feature>
<feature type="transmembrane region" description="Helical" evidence="5">
    <location>
        <begin position="63"/>
        <end position="82"/>
    </location>
</feature>
<evidence type="ECO:0000256" key="4">
    <source>
        <dbReference type="ARBA" id="ARBA00023136"/>
    </source>
</evidence>
<dbReference type="Pfam" id="PF03151">
    <property type="entry name" value="TPT"/>
    <property type="match status" value="1"/>
</dbReference>
<dbReference type="PANTHER" id="PTHR11132">
    <property type="entry name" value="SOLUTE CARRIER FAMILY 35"/>
    <property type="match status" value="1"/>
</dbReference>
<evidence type="ECO:0000313" key="8">
    <source>
        <dbReference type="RefSeq" id="XP_031556699.1"/>
    </source>
</evidence>
<keyword evidence="3 5" id="KW-1133">Transmembrane helix</keyword>
<dbReference type="AlphaFoldDB" id="A0A6P8HJY8"/>
<gene>
    <name evidence="8" type="primary">LOC116293417</name>
</gene>
<dbReference type="RefSeq" id="XP_031556699.1">
    <property type="nucleotide sequence ID" value="XM_031700839.1"/>
</dbReference>
<feature type="transmembrane region" description="Helical" evidence="5">
    <location>
        <begin position="209"/>
        <end position="229"/>
    </location>
</feature>
<feature type="transmembrane region" description="Helical" evidence="5">
    <location>
        <begin position="249"/>
        <end position="268"/>
    </location>
</feature>
<protein>
    <submittedName>
        <fullName evidence="8">UDP-galactose/UDP-glucose transporter 7-like</fullName>
    </submittedName>
</protein>
<dbReference type="GeneID" id="116293417"/>
<evidence type="ECO:0000256" key="3">
    <source>
        <dbReference type="ARBA" id="ARBA00022989"/>
    </source>
</evidence>
<dbReference type="FunCoup" id="A0A6P8HJY8">
    <property type="interactions" value="346"/>
</dbReference>
<feature type="transmembrane region" description="Helical" evidence="5">
    <location>
        <begin position="302"/>
        <end position="321"/>
    </location>
</feature>
<comment type="subcellular location">
    <subcellularLocation>
        <location evidence="1">Membrane</location>
        <topology evidence="1">Multi-pass membrane protein</topology>
    </subcellularLocation>
</comment>
<name>A0A6P8HJY8_ACTTE</name>
<dbReference type="InterPro" id="IPR004853">
    <property type="entry name" value="Sugar_P_trans_dom"/>
</dbReference>